<proteinExistence type="predicted"/>
<evidence type="ECO:0000313" key="3">
    <source>
        <dbReference type="Proteomes" id="UP001275440"/>
    </source>
</evidence>
<organism evidence="2 3">
    <name type="scientific">Rhodococcus zopfii</name>
    <dbReference type="NCBI Taxonomy" id="43772"/>
    <lineage>
        <taxon>Bacteria</taxon>
        <taxon>Bacillati</taxon>
        <taxon>Actinomycetota</taxon>
        <taxon>Actinomycetes</taxon>
        <taxon>Mycobacteriales</taxon>
        <taxon>Nocardiaceae</taxon>
        <taxon>Rhodococcus</taxon>
    </lineage>
</organism>
<gene>
    <name evidence="2" type="ORF">F8M49_14490</name>
</gene>
<dbReference type="Proteomes" id="UP001275440">
    <property type="component" value="Unassembled WGS sequence"/>
</dbReference>
<name>A0ABU3WQH0_9NOCA</name>
<protein>
    <submittedName>
        <fullName evidence="2">Uncharacterized protein</fullName>
    </submittedName>
</protein>
<reference evidence="2 3" key="1">
    <citation type="submission" date="2019-10" db="EMBL/GenBank/DDBJ databases">
        <title>Draft Genome Assembly of Rhodococcus zopfii DSM44189.</title>
        <authorList>
            <person name="Sutton J.M."/>
            <person name="Akob D.M."/>
            <person name="Bushman T.J."/>
        </authorList>
    </citation>
    <scope>NUCLEOTIDE SEQUENCE [LARGE SCALE GENOMIC DNA]</scope>
    <source>
        <strain evidence="2 3">DSM 44189</strain>
    </source>
</reference>
<feature type="region of interest" description="Disordered" evidence="1">
    <location>
        <begin position="67"/>
        <end position="99"/>
    </location>
</feature>
<comment type="caution">
    <text evidence="2">The sequence shown here is derived from an EMBL/GenBank/DDBJ whole genome shotgun (WGS) entry which is preliminary data.</text>
</comment>
<evidence type="ECO:0000313" key="2">
    <source>
        <dbReference type="EMBL" id="MDV2476252.1"/>
    </source>
</evidence>
<evidence type="ECO:0000256" key="1">
    <source>
        <dbReference type="SAM" id="MobiDB-lite"/>
    </source>
</evidence>
<sequence length="166" mass="17920">MTDIDRTEARLRLHIGEAGAAVLRLNEGSPAVATALTKLVQVIADEAARTPRFAKALAGAIAAAGEPAAAPAPAPVPVTPVEKKPAARRGKRSPGPFDPFAVYRADGEDGLRARLAPLELEQLKDIVAEHNMDYDRLAMRWRTASKLHDRIVERVKAAWTKGDAFR</sequence>
<keyword evidence="3" id="KW-1185">Reference proteome</keyword>
<accession>A0ABU3WQH0</accession>
<dbReference type="EMBL" id="WBMO01000001">
    <property type="protein sequence ID" value="MDV2476252.1"/>
    <property type="molecule type" value="Genomic_DNA"/>
</dbReference>
<dbReference type="RefSeq" id="WP_072810152.1">
    <property type="nucleotide sequence ID" value="NZ_JAHWLX010000010.1"/>
</dbReference>